<keyword evidence="2" id="KW-0902">Two-component regulatory system</keyword>
<evidence type="ECO:0000256" key="4">
    <source>
        <dbReference type="SAM" id="Phobius"/>
    </source>
</evidence>
<feature type="transmembrane region" description="Helical" evidence="4">
    <location>
        <begin position="141"/>
        <end position="162"/>
    </location>
</feature>
<feature type="modified residue" description="4-aspartylphosphate" evidence="3">
    <location>
        <position position="625"/>
    </location>
</feature>
<accession>A0ABS7X6J2</accession>
<evidence type="ECO:0000259" key="5">
    <source>
        <dbReference type="PROSITE" id="PS50110"/>
    </source>
</evidence>
<dbReference type="CDD" id="cd17546">
    <property type="entry name" value="REC_hyHK_CKI1_RcsC-like"/>
    <property type="match status" value="1"/>
</dbReference>
<evidence type="ECO:0000256" key="3">
    <source>
        <dbReference type="PROSITE-ProRule" id="PRU00169"/>
    </source>
</evidence>
<keyword evidence="4" id="KW-1133">Transmembrane helix</keyword>
<keyword evidence="4" id="KW-0812">Transmembrane</keyword>
<protein>
    <submittedName>
        <fullName evidence="6">Response regulator</fullName>
    </submittedName>
</protein>
<proteinExistence type="predicted"/>
<feature type="domain" description="Response regulatory" evidence="5">
    <location>
        <begin position="576"/>
        <end position="692"/>
    </location>
</feature>
<keyword evidence="7" id="KW-1185">Reference proteome</keyword>
<dbReference type="EMBL" id="JAERPS020000002">
    <property type="protein sequence ID" value="MBZ9611163.1"/>
    <property type="molecule type" value="Genomic_DNA"/>
</dbReference>
<keyword evidence="1 3" id="KW-0597">Phosphoprotein</keyword>
<reference evidence="6 7" key="1">
    <citation type="submission" date="2020-12" db="EMBL/GenBank/DDBJ databases">
        <authorList>
            <person name="Ruan W."/>
            <person name="Khan S.A."/>
            <person name="Jeon C.O."/>
        </authorList>
    </citation>
    <scope>NUCLEOTIDE SEQUENCE [LARGE SCALE GENOMIC DNA]</scope>
    <source>
        <strain evidence="6 7">MA-13</strain>
    </source>
</reference>
<dbReference type="RefSeq" id="WP_205309351.1">
    <property type="nucleotide sequence ID" value="NZ_JAERPS020000002.1"/>
</dbReference>
<dbReference type="SUPFAM" id="SSF52172">
    <property type="entry name" value="CheY-like"/>
    <property type="match status" value="1"/>
</dbReference>
<name>A0ABS7X6J2_9GAMM</name>
<comment type="caution">
    <text evidence="6">The sequence shown here is derived from an EMBL/GenBank/DDBJ whole genome shotgun (WGS) entry which is preliminary data.</text>
</comment>
<dbReference type="PANTHER" id="PTHR45339">
    <property type="entry name" value="HYBRID SIGNAL TRANSDUCTION HISTIDINE KINASE J"/>
    <property type="match status" value="1"/>
</dbReference>
<dbReference type="PROSITE" id="PS50110">
    <property type="entry name" value="RESPONSE_REGULATORY"/>
    <property type="match status" value="1"/>
</dbReference>
<sequence>MLLCTGLWYQYESRVMQRAQVQQYALGLQYSIRPILANRNQQILNAQLNHLRFASVLPVTAIALYNADGRVLGETDNADLLHQFSTSLPLQGFQLHQLGQSILAVQPLAESVLDSSIENNLASSDVNEYYMLILIEPESSYSVWLLPLLITALIGCGALLVIQGTIQRSNQQLQTDVSLIAHKLSQLKQGQLNSRLDDELVSELMPIKQVLNELSTQLTVVDQQNAESSAQWRNQIQLAEQKQQQAVVRAGKLQDLIAQQVLQLQHLEQFLSQPLDLTMPMVTRAMHNFVAINKLQLCQTSDEQEFILLTDVLAQHLPEFYSLLGENRIRLDVIEGADIARQQLMLAKPILAIILNSLLQIGAQFNGVTELTIALALQKKAGGNHLVIKLSGTGDGMSDLTLQYLTSDADVRYWQQMPVKLLKLAVAKMNAELEVQSLQGLGSSIAISIPVNDTETATTVFPKSLLVFDQQTATLSERKSVLSGLVKNVVLSSDLQDLKLKAQHTHFDSVLIFLPEPEQLSDWLDVTTSFGRSRLICHASPATAAVWREALRVEVCDRCFYLARLYEGQLKRQNIKLLVVDDNQTNLAFTQILLRDQPVDLVTASCGAEALSLCKEQQFELVLLDIQLPDLHGTVVAKQMRQLDGYQQIPILAFTAHALVDEVDSFIAAGMNDVIFKPLDAAKLQQIVHWCSLAKQHNSG</sequence>
<reference evidence="6 7" key="2">
    <citation type="submission" date="2021-08" db="EMBL/GenBank/DDBJ databases">
        <title>Rheinheimera aquimaris sp. nov., isolated from seawater of the East Sea in Korea.</title>
        <authorList>
            <person name="Kim K.H."/>
            <person name="Wenting R."/>
            <person name="Kim K.R."/>
            <person name="Jeon C.O."/>
        </authorList>
    </citation>
    <scope>NUCLEOTIDE SEQUENCE [LARGE SCALE GENOMIC DNA]</scope>
    <source>
        <strain evidence="6 7">MA-13</strain>
    </source>
</reference>
<dbReference type="PANTHER" id="PTHR45339:SF1">
    <property type="entry name" value="HYBRID SIGNAL TRANSDUCTION HISTIDINE KINASE J"/>
    <property type="match status" value="1"/>
</dbReference>
<evidence type="ECO:0000256" key="1">
    <source>
        <dbReference type="ARBA" id="ARBA00022553"/>
    </source>
</evidence>
<evidence type="ECO:0000256" key="2">
    <source>
        <dbReference type="ARBA" id="ARBA00023012"/>
    </source>
</evidence>
<dbReference type="Gene3D" id="3.40.50.2300">
    <property type="match status" value="1"/>
</dbReference>
<dbReference type="Proteomes" id="UP000663814">
    <property type="component" value="Unassembled WGS sequence"/>
</dbReference>
<dbReference type="Pfam" id="PF00072">
    <property type="entry name" value="Response_reg"/>
    <property type="match status" value="1"/>
</dbReference>
<evidence type="ECO:0000313" key="6">
    <source>
        <dbReference type="EMBL" id="MBZ9611163.1"/>
    </source>
</evidence>
<organism evidence="6 7">
    <name type="scientific">Rheinheimera maricola</name>
    <dbReference type="NCBI Taxonomy" id="2793282"/>
    <lineage>
        <taxon>Bacteria</taxon>
        <taxon>Pseudomonadati</taxon>
        <taxon>Pseudomonadota</taxon>
        <taxon>Gammaproteobacteria</taxon>
        <taxon>Chromatiales</taxon>
        <taxon>Chromatiaceae</taxon>
        <taxon>Rheinheimera</taxon>
    </lineage>
</organism>
<dbReference type="InterPro" id="IPR001789">
    <property type="entry name" value="Sig_transdc_resp-reg_receiver"/>
</dbReference>
<dbReference type="InterPro" id="IPR011006">
    <property type="entry name" value="CheY-like_superfamily"/>
</dbReference>
<keyword evidence="4" id="KW-0472">Membrane</keyword>
<evidence type="ECO:0000313" key="7">
    <source>
        <dbReference type="Proteomes" id="UP000663814"/>
    </source>
</evidence>
<dbReference type="SMART" id="SM00448">
    <property type="entry name" value="REC"/>
    <property type="match status" value="1"/>
</dbReference>
<gene>
    <name evidence="6" type="ORF">I4W93_006100</name>
</gene>